<dbReference type="RefSeq" id="WP_106203668.1">
    <property type="nucleotide sequence ID" value="NZ_PVTD01000001.1"/>
</dbReference>
<accession>A0A2T0S0Q6</accession>
<dbReference type="InterPro" id="IPR027417">
    <property type="entry name" value="P-loop_NTPase"/>
</dbReference>
<gene>
    <name evidence="1" type="ORF">CLV78_1011086</name>
</gene>
<sequence>MMIFWEAGLVLLAVPKTGTQAVEAALAADADIVIRNPPVQKHMPLRGYRRSIQPLFSDADTRRLETVAVIREPVAWLGSWYRYRSREDIAGTPNSTRDLDFDAFVQGYLAIPQPAFARVGAQSRFVSADGSTCGVDHLFAYERMDAFLAFLEDRLTRSITLPRTNVSPERNLELESKTLSCFKSVYASDFELHARALDA</sequence>
<evidence type="ECO:0000313" key="2">
    <source>
        <dbReference type="Proteomes" id="UP000239480"/>
    </source>
</evidence>
<dbReference type="SUPFAM" id="SSF52540">
    <property type="entry name" value="P-loop containing nucleoside triphosphate hydrolases"/>
    <property type="match status" value="1"/>
</dbReference>
<organism evidence="1 2">
    <name type="scientific">Aliiruegeria haliotis</name>
    <dbReference type="NCBI Taxonomy" id="1280846"/>
    <lineage>
        <taxon>Bacteria</taxon>
        <taxon>Pseudomonadati</taxon>
        <taxon>Pseudomonadota</taxon>
        <taxon>Alphaproteobacteria</taxon>
        <taxon>Rhodobacterales</taxon>
        <taxon>Roseobacteraceae</taxon>
        <taxon>Aliiruegeria</taxon>
    </lineage>
</organism>
<reference evidence="1 2" key="1">
    <citation type="submission" date="2018-03" db="EMBL/GenBank/DDBJ databases">
        <title>Genomic Encyclopedia of Archaeal and Bacterial Type Strains, Phase II (KMG-II): from individual species to whole genera.</title>
        <authorList>
            <person name="Goeker M."/>
        </authorList>
    </citation>
    <scope>NUCLEOTIDE SEQUENCE [LARGE SCALE GENOMIC DNA]</scope>
    <source>
        <strain evidence="1 2">DSM 29328</strain>
    </source>
</reference>
<evidence type="ECO:0000313" key="1">
    <source>
        <dbReference type="EMBL" id="PRY26980.1"/>
    </source>
</evidence>
<keyword evidence="2" id="KW-1185">Reference proteome</keyword>
<name>A0A2T0S0Q6_9RHOB</name>
<dbReference type="EMBL" id="PVTD01000001">
    <property type="protein sequence ID" value="PRY26980.1"/>
    <property type="molecule type" value="Genomic_DNA"/>
</dbReference>
<comment type="caution">
    <text evidence="1">The sequence shown here is derived from an EMBL/GenBank/DDBJ whole genome shotgun (WGS) entry which is preliminary data.</text>
</comment>
<dbReference type="AlphaFoldDB" id="A0A2T0S0Q6"/>
<dbReference type="OrthoDB" id="7687351at2"/>
<dbReference type="Proteomes" id="UP000239480">
    <property type="component" value="Unassembled WGS sequence"/>
</dbReference>
<protein>
    <recommendedName>
        <fullName evidence="3">Gamma-glutamyl kinase</fullName>
    </recommendedName>
</protein>
<evidence type="ECO:0008006" key="3">
    <source>
        <dbReference type="Google" id="ProtNLM"/>
    </source>
</evidence>
<proteinExistence type="predicted"/>